<name>A0A1G2DGP9_9BACT</name>
<reference evidence="3 4" key="1">
    <citation type="journal article" date="2016" name="Nat. Commun.">
        <title>Thousands of microbial genomes shed light on interconnected biogeochemical processes in an aquifer system.</title>
        <authorList>
            <person name="Anantharaman K."/>
            <person name="Brown C.T."/>
            <person name="Hug L.A."/>
            <person name="Sharon I."/>
            <person name="Castelle C.J."/>
            <person name="Probst A.J."/>
            <person name="Thomas B.C."/>
            <person name="Singh A."/>
            <person name="Wilkins M.J."/>
            <person name="Karaoz U."/>
            <person name="Brodie E.L."/>
            <person name="Williams K.H."/>
            <person name="Hubbard S.S."/>
            <person name="Banfield J.F."/>
        </authorList>
    </citation>
    <scope>NUCLEOTIDE SEQUENCE [LARGE SCALE GENOMIC DNA]</scope>
</reference>
<dbReference type="InterPro" id="IPR022744">
    <property type="entry name" value="MeTrfase_dom_put"/>
</dbReference>
<comment type="caution">
    <text evidence="3">The sequence shown here is derived from an EMBL/GenBank/DDBJ whole genome shotgun (WGS) entry which is preliminary data.</text>
</comment>
<evidence type="ECO:0000313" key="3">
    <source>
        <dbReference type="EMBL" id="OGZ12789.1"/>
    </source>
</evidence>
<keyword evidence="1" id="KW-0472">Membrane</keyword>
<dbReference type="SUPFAM" id="SSF53335">
    <property type="entry name" value="S-adenosyl-L-methionine-dependent methyltransferases"/>
    <property type="match status" value="1"/>
</dbReference>
<organism evidence="3 4">
    <name type="scientific">Candidatus Lloydbacteria bacterium RIFCSPHIGHO2_02_FULL_51_22</name>
    <dbReference type="NCBI Taxonomy" id="1798663"/>
    <lineage>
        <taxon>Bacteria</taxon>
        <taxon>Candidatus Lloydiibacteriota</taxon>
    </lineage>
</organism>
<evidence type="ECO:0000259" key="2">
    <source>
        <dbReference type="Pfam" id="PF12147"/>
    </source>
</evidence>
<sequence>MYPFFPKVRPVISRTGERSNTTEASASEYVLENRVLPYLLALPIMWALTAWVVAKKWIYRRMKWGELKTNSLWFDGLSPRCRRIKEGAASWRALEEIYNYRPGNEGPLTDFWLGMPNAQAVRNRFHLLEREIIALAKKYGESAPSTEPVIILSLASGSAEAIIHAVKDLVAQSIPVSVSLLDWDEGALERARFLSHQQGVAKNIHLVLGDVLKFSSLMQGIRPHIVEMAGLLDYLPDRKARHVLKGIHEILADNGTLVTCHIHKNPERHFLKHVIGWVGTERAPMLYRTGEELLKVVSLGGFKPARLISEPHGIHTIAVAKK</sequence>
<evidence type="ECO:0000256" key="1">
    <source>
        <dbReference type="SAM" id="Phobius"/>
    </source>
</evidence>
<dbReference type="AlphaFoldDB" id="A0A1G2DGP9"/>
<feature type="transmembrane region" description="Helical" evidence="1">
    <location>
        <begin position="35"/>
        <end position="54"/>
    </location>
</feature>
<dbReference type="CDD" id="cd02440">
    <property type="entry name" value="AdoMet_MTases"/>
    <property type="match status" value="1"/>
</dbReference>
<proteinExistence type="predicted"/>
<dbReference type="Pfam" id="PF12147">
    <property type="entry name" value="Methyltransf_20"/>
    <property type="match status" value="1"/>
</dbReference>
<dbReference type="EMBL" id="MHLN01000001">
    <property type="protein sequence ID" value="OGZ12789.1"/>
    <property type="molecule type" value="Genomic_DNA"/>
</dbReference>
<dbReference type="Gene3D" id="3.40.50.150">
    <property type="entry name" value="Vaccinia Virus protein VP39"/>
    <property type="match status" value="1"/>
</dbReference>
<protein>
    <recommendedName>
        <fullName evidence="2">Methyltransferase domain-containing protein</fullName>
    </recommendedName>
</protein>
<evidence type="ECO:0000313" key="4">
    <source>
        <dbReference type="Proteomes" id="UP000178099"/>
    </source>
</evidence>
<dbReference type="Proteomes" id="UP000178099">
    <property type="component" value="Unassembled WGS sequence"/>
</dbReference>
<feature type="domain" description="Methyltransferase" evidence="2">
    <location>
        <begin position="49"/>
        <end position="322"/>
    </location>
</feature>
<gene>
    <name evidence="3" type="ORF">A3D67_02805</name>
</gene>
<accession>A0A1G2DGP9</accession>
<dbReference type="InterPro" id="IPR029063">
    <property type="entry name" value="SAM-dependent_MTases_sf"/>
</dbReference>
<keyword evidence="1" id="KW-0812">Transmembrane</keyword>
<keyword evidence="1" id="KW-1133">Transmembrane helix</keyword>